<dbReference type="NCBIfam" id="TIGR00996">
    <property type="entry name" value="Mtu_fam_mce"/>
    <property type="match status" value="1"/>
</dbReference>
<dbReference type="InterPro" id="IPR024516">
    <property type="entry name" value="Mce_C"/>
</dbReference>
<name>A0ABP8ZK54_9ACTN</name>
<dbReference type="PANTHER" id="PTHR33371:SF19">
    <property type="entry name" value="MCE-FAMILY PROTEIN MCE4A"/>
    <property type="match status" value="1"/>
</dbReference>
<dbReference type="Proteomes" id="UP001499882">
    <property type="component" value="Unassembled WGS sequence"/>
</dbReference>
<protein>
    <submittedName>
        <fullName evidence="4">MCE family protein</fullName>
    </submittedName>
</protein>
<dbReference type="InterPro" id="IPR005693">
    <property type="entry name" value="Mce"/>
</dbReference>
<evidence type="ECO:0000256" key="1">
    <source>
        <dbReference type="SAM" id="MobiDB-lite"/>
    </source>
</evidence>
<evidence type="ECO:0000259" key="3">
    <source>
        <dbReference type="Pfam" id="PF11887"/>
    </source>
</evidence>
<reference evidence="5" key="1">
    <citation type="journal article" date="2019" name="Int. J. Syst. Evol. Microbiol.">
        <title>The Global Catalogue of Microorganisms (GCM) 10K type strain sequencing project: providing services to taxonomists for standard genome sequencing and annotation.</title>
        <authorList>
            <consortium name="The Broad Institute Genomics Platform"/>
            <consortium name="The Broad Institute Genome Sequencing Center for Infectious Disease"/>
            <person name="Wu L."/>
            <person name="Ma J."/>
        </authorList>
    </citation>
    <scope>NUCLEOTIDE SEQUENCE [LARGE SCALE GENOMIC DNA]</scope>
    <source>
        <strain evidence="5">JCM 18532</strain>
    </source>
</reference>
<evidence type="ECO:0000313" key="5">
    <source>
        <dbReference type="Proteomes" id="UP001499882"/>
    </source>
</evidence>
<accession>A0ABP8ZK54</accession>
<dbReference type="PANTHER" id="PTHR33371">
    <property type="entry name" value="INTERMEMBRANE PHOSPHOLIPID TRANSPORT SYSTEM BINDING PROTEIN MLAD-RELATED"/>
    <property type="match status" value="1"/>
</dbReference>
<dbReference type="InterPro" id="IPR003399">
    <property type="entry name" value="Mce/MlaD"/>
</dbReference>
<feature type="region of interest" description="Disordered" evidence="1">
    <location>
        <begin position="337"/>
        <end position="371"/>
    </location>
</feature>
<proteinExistence type="predicted"/>
<feature type="domain" description="Mce/MlaD" evidence="2">
    <location>
        <begin position="39"/>
        <end position="113"/>
    </location>
</feature>
<dbReference type="InterPro" id="IPR052336">
    <property type="entry name" value="MlaD_Phospholipid_Transporter"/>
</dbReference>
<dbReference type="Pfam" id="PF02470">
    <property type="entry name" value="MlaD"/>
    <property type="match status" value="1"/>
</dbReference>
<evidence type="ECO:0000313" key="4">
    <source>
        <dbReference type="EMBL" id="GAA4758481.1"/>
    </source>
</evidence>
<sequence>MNAGRVRDVLLGVLTLALLAGGLVVAYLSYSRALIPHRDIILRTDVVGNALQVGSDVKLNGVPVGAVAKISATDEGADLRLALDPATLDKVPDNVVARLLPKTMFGERYVALVVPAQPSSTNLQAGDVIHQDASAEAAELQQVLDALLPVLKAIQPEKLSAMLGEFSDMLRGQGKELGDTMVQWSRYVQKLNPHVPQMADDLASLARVADQWNVAAPDLVDALSTMTTSMQTLADKQVQLRDVYASVISSADTARGWVSDNHDTIVVLSKESRAALAATEPYASQFPCLFRAVANMKPKMDDALGRGTDEPGMHGILTVMPARDKYLVGKDDVHFTKGDPPPRCPYVTGEVGTKAAKQSADTSEEKMRSWPEVPVADDPLDASTDDPAQIGPPPGAQAESYLMALAGLGDANSPAENQLIAELVAPTQGMAPSEYPRWNSLLLGPTLRNTEVELK</sequence>
<gene>
    <name evidence="4" type="ORF">GCM10023350_50350</name>
</gene>
<organism evidence="4 5">
    <name type="scientific">Nocardioides endophyticus</name>
    <dbReference type="NCBI Taxonomy" id="1353775"/>
    <lineage>
        <taxon>Bacteria</taxon>
        <taxon>Bacillati</taxon>
        <taxon>Actinomycetota</taxon>
        <taxon>Actinomycetes</taxon>
        <taxon>Propionibacteriales</taxon>
        <taxon>Nocardioidaceae</taxon>
        <taxon>Nocardioides</taxon>
    </lineage>
</organism>
<dbReference type="RefSeq" id="WP_345529870.1">
    <property type="nucleotide sequence ID" value="NZ_BAABKN010000036.1"/>
</dbReference>
<dbReference type="Pfam" id="PF11887">
    <property type="entry name" value="Mce4_CUP1"/>
    <property type="match status" value="1"/>
</dbReference>
<feature type="domain" description="Mammalian cell entry C-terminal" evidence="3">
    <location>
        <begin position="120"/>
        <end position="332"/>
    </location>
</feature>
<evidence type="ECO:0000259" key="2">
    <source>
        <dbReference type="Pfam" id="PF02470"/>
    </source>
</evidence>
<comment type="caution">
    <text evidence="4">The sequence shown here is derived from an EMBL/GenBank/DDBJ whole genome shotgun (WGS) entry which is preliminary data.</text>
</comment>
<dbReference type="EMBL" id="BAABKN010000036">
    <property type="protein sequence ID" value="GAA4758481.1"/>
    <property type="molecule type" value="Genomic_DNA"/>
</dbReference>
<keyword evidence="5" id="KW-1185">Reference proteome</keyword>